<accession>A0AAD5Y2F4</accession>
<dbReference type="InterPro" id="IPR036291">
    <property type="entry name" value="NAD(P)-bd_dom_sf"/>
</dbReference>
<protein>
    <recommendedName>
        <fullName evidence="4">NmrA-like domain-containing protein</fullName>
    </recommendedName>
</protein>
<organism evidence="2 3">
    <name type="scientific">Boothiomyces macroporosus</name>
    <dbReference type="NCBI Taxonomy" id="261099"/>
    <lineage>
        <taxon>Eukaryota</taxon>
        <taxon>Fungi</taxon>
        <taxon>Fungi incertae sedis</taxon>
        <taxon>Chytridiomycota</taxon>
        <taxon>Chytridiomycota incertae sedis</taxon>
        <taxon>Chytridiomycetes</taxon>
        <taxon>Rhizophydiales</taxon>
        <taxon>Terramycetaceae</taxon>
        <taxon>Boothiomyces</taxon>
    </lineage>
</organism>
<proteinExistence type="predicted"/>
<evidence type="ECO:0000256" key="1">
    <source>
        <dbReference type="SAM" id="MobiDB-lite"/>
    </source>
</evidence>
<comment type="caution">
    <text evidence="2">The sequence shown here is derived from an EMBL/GenBank/DDBJ whole genome shotgun (WGS) entry which is preliminary data.</text>
</comment>
<dbReference type="Gene3D" id="3.40.50.720">
    <property type="entry name" value="NAD(P)-binding Rossmann-like Domain"/>
    <property type="match status" value="1"/>
</dbReference>
<dbReference type="PANTHER" id="PTHR43162">
    <property type="match status" value="1"/>
</dbReference>
<feature type="compositionally biased region" description="Polar residues" evidence="1">
    <location>
        <begin position="29"/>
        <end position="46"/>
    </location>
</feature>
<evidence type="ECO:0008006" key="4">
    <source>
        <dbReference type="Google" id="ProtNLM"/>
    </source>
</evidence>
<dbReference type="Gene3D" id="3.90.25.10">
    <property type="entry name" value="UDP-galactose 4-epimerase, domain 1"/>
    <property type="match status" value="1"/>
</dbReference>
<gene>
    <name evidence="2" type="ORF">HK103_005825</name>
</gene>
<reference evidence="2" key="1">
    <citation type="submission" date="2020-05" db="EMBL/GenBank/DDBJ databases">
        <title>Phylogenomic resolution of chytrid fungi.</title>
        <authorList>
            <person name="Stajich J.E."/>
            <person name="Amses K."/>
            <person name="Simmons R."/>
            <person name="Seto K."/>
            <person name="Myers J."/>
            <person name="Bonds A."/>
            <person name="Quandt C.A."/>
            <person name="Barry K."/>
            <person name="Liu P."/>
            <person name="Grigoriev I."/>
            <person name="Longcore J.E."/>
            <person name="James T.Y."/>
        </authorList>
    </citation>
    <scope>NUCLEOTIDE SEQUENCE</scope>
    <source>
        <strain evidence="2">PLAUS21</strain>
    </source>
</reference>
<keyword evidence="3" id="KW-1185">Reference proteome</keyword>
<sequence>MDVLRTLTSSRKKQPNIATKLPQEIGDKQSPQSAKSPSISGSPTTSKSNFKIIAGVFPTETIPEPLAKKCHSVLNLDYDAVTTVNKAFEHDIDYLFLIPSKSEERALQAKRLISVAVERNIKFICLECWLPNSDILNNVDIVNVDIEATGIPYTFLRCAPLQQNFLDMKAQFHKPLATIQIPISTGGFAPVHARDVATAASAVLADIKKHSGKVYRLTGPELLTGVGIAGKASEGLERPVKFVNKPPPTTTGPSWAKFLDLELYSLIAKGFFTSVSNDMLLLTGKKAISLEDFFKEHKAEFNQLSSSKL</sequence>
<dbReference type="InterPro" id="IPR051604">
    <property type="entry name" value="Ergot_Alk_Oxidoreductase"/>
</dbReference>
<dbReference type="AlphaFoldDB" id="A0AAD5Y2F4"/>
<evidence type="ECO:0000313" key="3">
    <source>
        <dbReference type="Proteomes" id="UP001210925"/>
    </source>
</evidence>
<evidence type="ECO:0000313" key="2">
    <source>
        <dbReference type="EMBL" id="KAJ3255909.1"/>
    </source>
</evidence>
<dbReference type="SUPFAM" id="SSF51735">
    <property type="entry name" value="NAD(P)-binding Rossmann-fold domains"/>
    <property type="match status" value="1"/>
</dbReference>
<dbReference type="EMBL" id="JADGKB010000058">
    <property type="protein sequence ID" value="KAJ3255909.1"/>
    <property type="molecule type" value="Genomic_DNA"/>
</dbReference>
<name>A0AAD5Y2F4_9FUNG</name>
<feature type="region of interest" description="Disordered" evidence="1">
    <location>
        <begin position="1"/>
        <end position="46"/>
    </location>
</feature>
<dbReference type="PANTHER" id="PTHR43162:SF1">
    <property type="entry name" value="PRESTALK A DIFFERENTIATION PROTEIN A"/>
    <property type="match status" value="1"/>
</dbReference>
<dbReference type="Proteomes" id="UP001210925">
    <property type="component" value="Unassembled WGS sequence"/>
</dbReference>